<evidence type="ECO:0000313" key="2">
    <source>
        <dbReference type="Proteomes" id="UP000295509"/>
    </source>
</evidence>
<reference evidence="1 2" key="1">
    <citation type="submission" date="2019-03" db="EMBL/GenBank/DDBJ databases">
        <title>Genomic Encyclopedia of Type Strains, Phase III (KMG-III): the genomes of soil and plant-associated and newly described type strains.</title>
        <authorList>
            <person name="Whitman W."/>
        </authorList>
    </citation>
    <scope>NUCLEOTIDE SEQUENCE [LARGE SCALE GENOMIC DNA]</scope>
    <source>
        <strain evidence="1 2">LMG 29544</strain>
    </source>
</reference>
<dbReference type="Pfam" id="PF12686">
    <property type="entry name" value="DUF3800"/>
    <property type="match status" value="1"/>
</dbReference>
<name>A0A4R8LIQ9_9BURK</name>
<dbReference type="Proteomes" id="UP000295509">
    <property type="component" value="Unassembled WGS sequence"/>
</dbReference>
<accession>A0A4R8LIQ9</accession>
<comment type="caution">
    <text evidence="1">The sequence shown here is derived from an EMBL/GenBank/DDBJ whole genome shotgun (WGS) entry which is preliminary data.</text>
</comment>
<dbReference type="InterPro" id="IPR024524">
    <property type="entry name" value="DUF3800"/>
</dbReference>
<proteinExistence type="predicted"/>
<evidence type="ECO:0000313" key="1">
    <source>
        <dbReference type="EMBL" id="TDY43323.1"/>
    </source>
</evidence>
<keyword evidence="2" id="KW-1185">Reference proteome</keyword>
<dbReference type="OrthoDB" id="7605112at2"/>
<dbReference type="AlphaFoldDB" id="A0A4R8LIQ9"/>
<organism evidence="1 2">
    <name type="scientific">Paraburkholderia rhizosphaerae</name>
    <dbReference type="NCBI Taxonomy" id="480658"/>
    <lineage>
        <taxon>Bacteria</taxon>
        <taxon>Pseudomonadati</taxon>
        <taxon>Pseudomonadota</taxon>
        <taxon>Betaproteobacteria</taxon>
        <taxon>Burkholderiales</taxon>
        <taxon>Burkholderiaceae</taxon>
        <taxon>Paraburkholderia</taxon>
    </lineage>
</organism>
<protein>
    <recommendedName>
        <fullName evidence="3">DUF3800 domain-containing protein</fullName>
    </recommendedName>
</protein>
<gene>
    <name evidence="1" type="ORF">BX592_118118</name>
</gene>
<sequence length="270" mass="30483">MYLLYCDETNFQKISGDFFVYGGIAINGVRAEGLSSELAKIRKRFCVPPNFLVKFNPGPQGMSHEDFIKFKQAIIATAVKFEVKLLVNLLLHDIATSSDDARRNGINTLCYHFDCFLHRPKVAGLVLIDRFVDKQLDEHLREKLAIGLTGKLPYSNTMAIKYIVGYHIAAIGQSHFCSLVDVILGSLRFAINAFTQGTKEHKASAAAILQQLSPLFFREASLSGDANQVHSISLWFSPKEIKSKKYRERYVVLRDYLRDNGIEARQTIAY</sequence>
<evidence type="ECO:0008006" key="3">
    <source>
        <dbReference type="Google" id="ProtNLM"/>
    </source>
</evidence>
<dbReference type="EMBL" id="SORE01000018">
    <property type="protein sequence ID" value="TDY43323.1"/>
    <property type="molecule type" value="Genomic_DNA"/>
</dbReference>
<dbReference type="RefSeq" id="WP_134194674.1">
    <property type="nucleotide sequence ID" value="NZ_JBHLUW010000009.1"/>
</dbReference>